<dbReference type="Pfam" id="PF10780">
    <property type="entry name" value="MRP_L53"/>
    <property type="match status" value="1"/>
</dbReference>
<evidence type="ECO:0000313" key="8">
    <source>
        <dbReference type="Proteomes" id="UP000053201"/>
    </source>
</evidence>
<organism evidence="7 8">
    <name type="scientific">Spizellomyces punctatus (strain DAOM BR117)</name>
    <dbReference type="NCBI Taxonomy" id="645134"/>
    <lineage>
        <taxon>Eukaryota</taxon>
        <taxon>Fungi</taxon>
        <taxon>Fungi incertae sedis</taxon>
        <taxon>Chytridiomycota</taxon>
        <taxon>Chytridiomycota incertae sedis</taxon>
        <taxon>Chytridiomycetes</taxon>
        <taxon>Spizellomycetales</taxon>
        <taxon>Spizellomycetaceae</taxon>
        <taxon>Spizellomyces</taxon>
    </lineage>
</organism>
<dbReference type="EMBL" id="KQ257460">
    <property type="protein sequence ID" value="KNC98405.1"/>
    <property type="molecule type" value="Genomic_DNA"/>
</dbReference>
<dbReference type="InParanoid" id="A0A0L0HA19"/>
<reference evidence="7 8" key="1">
    <citation type="submission" date="2009-08" db="EMBL/GenBank/DDBJ databases">
        <title>The Genome Sequence of Spizellomyces punctatus strain DAOM BR117.</title>
        <authorList>
            <consortium name="The Broad Institute Genome Sequencing Platform"/>
            <person name="Russ C."/>
            <person name="Cuomo C."/>
            <person name="Shea T."/>
            <person name="Young S.K."/>
            <person name="Zeng Q."/>
            <person name="Koehrsen M."/>
            <person name="Haas B."/>
            <person name="Borodovsky M."/>
            <person name="Guigo R."/>
            <person name="Alvarado L."/>
            <person name="Berlin A."/>
            <person name="Bochicchio J."/>
            <person name="Borenstein D."/>
            <person name="Chapman S."/>
            <person name="Chen Z."/>
            <person name="Engels R."/>
            <person name="Freedman E."/>
            <person name="Gellesch M."/>
            <person name="Goldberg J."/>
            <person name="Griggs A."/>
            <person name="Gujja S."/>
            <person name="Heiman D."/>
            <person name="Hepburn T."/>
            <person name="Howarth C."/>
            <person name="Jen D."/>
            <person name="Larson L."/>
            <person name="Lewis B."/>
            <person name="Mehta T."/>
            <person name="Park D."/>
            <person name="Pearson M."/>
            <person name="Roberts A."/>
            <person name="Saif S."/>
            <person name="Shenoy N."/>
            <person name="Sisk P."/>
            <person name="Stolte C."/>
            <person name="Sykes S."/>
            <person name="Thomson T."/>
            <person name="Walk T."/>
            <person name="White J."/>
            <person name="Yandava C."/>
            <person name="Burger G."/>
            <person name="Gray M.W."/>
            <person name="Holland P.W.H."/>
            <person name="King N."/>
            <person name="Lang F.B.F."/>
            <person name="Roger A.J."/>
            <person name="Ruiz-Trillo I."/>
            <person name="Lander E."/>
            <person name="Nusbaum C."/>
        </authorList>
    </citation>
    <scope>NUCLEOTIDE SEQUENCE [LARGE SCALE GENOMIC DNA]</scope>
    <source>
        <strain evidence="7 8">DAOM BR117</strain>
    </source>
</reference>
<evidence type="ECO:0000256" key="1">
    <source>
        <dbReference type="ARBA" id="ARBA00004173"/>
    </source>
</evidence>
<gene>
    <name evidence="7" type="ORF">SPPG_06109</name>
</gene>
<evidence type="ECO:0000256" key="3">
    <source>
        <dbReference type="ARBA" id="ARBA00022980"/>
    </source>
</evidence>
<name>A0A0L0HA19_SPIPD</name>
<evidence type="ECO:0000256" key="4">
    <source>
        <dbReference type="ARBA" id="ARBA00023128"/>
    </source>
</evidence>
<dbReference type="Proteomes" id="UP000053201">
    <property type="component" value="Unassembled WGS sequence"/>
</dbReference>
<dbReference type="Gene3D" id="3.40.30.10">
    <property type="entry name" value="Glutaredoxin"/>
    <property type="match status" value="1"/>
</dbReference>
<comment type="subcellular location">
    <subcellularLocation>
        <location evidence="1">Mitochondrion</location>
    </subcellularLocation>
</comment>
<comment type="similarity">
    <text evidence="2">Belongs to the mitochondrion-specific ribosomal protein mL53 family.</text>
</comment>
<dbReference type="InterPro" id="IPR042776">
    <property type="entry name" value="Ribosomal_mL53_fung"/>
</dbReference>
<keyword evidence="8" id="KW-1185">Reference proteome</keyword>
<dbReference type="VEuPathDB" id="FungiDB:SPPG_06109"/>
<dbReference type="GO" id="GO:0005762">
    <property type="term" value="C:mitochondrial large ribosomal subunit"/>
    <property type="evidence" value="ECO:0007669"/>
    <property type="project" value="TreeGrafter"/>
</dbReference>
<dbReference type="OMA" id="HIQVVYR"/>
<keyword evidence="4" id="KW-0496">Mitochondrion</keyword>
<dbReference type="InterPro" id="IPR036249">
    <property type="entry name" value="Thioredoxin-like_sf"/>
</dbReference>
<dbReference type="OrthoDB" id="4136894at2759"/>
<protein>
    <recommendedName>
        <fullName evidence="6">Large ribosomal subunit protein mL53</fullName>
    </recommendedName>
</protein>
<dbReference type="GO" id="GO:0003735">
    <property type="term" value="F:structural constituent of ribosome"/>
    <property type="evidence" value="ECO:0007669"/>
    <property type="project" value="TreeGrafter"/>
</dbReference>
<evidence type="ECO:0000256" key="2">
    <source>
        <dbReference type="ARBA" id="ARBA00005557"/>
    </source>
</evidence>
<sequence>MLKFIDRIVVNFAPLNPASRSARAFLQRLVTDGNRQSNPKCNVVINMSDKVGKPTIEVLYTNKQALKLDTETLTAAEIAKDVNRLSKRLQLEEDIAQSG</sequence>
<dbReference type="PANTHER" id="PTHR28236">
    <property type="entry name" value="54S RIBOSOMAL PROTEIN L44, MITOCHONDRIAL"/>
    <property type="match status" value="1"/>
</dbReference>
<accession>A0A0L0HA19</accession>
<dbReference type="GeneID" id="27689440"/>
<keyword evidence="5" id="KW-0687">Ribonucleoprotein</keyword>
<evidence type="ECO:0000256" key="5">
    <source>
        <dbReference type="ARBA" id="ARBA00023274"/>
    </source>
</evidence>
<dbReference type="PANTHER" id="PTHR28236:SF1">
    <property type="entry name" value="LARGE RIBOSOMAL SUBUNIT PROTEIN ML53"/>
    <property type="match status" value="1"/>
</dbReference>
<dbReference type="AlphaFoldDB" id="A0A0L0HA19"/>
<dbReference type="RefSeq" id="XP_016606445.1">
    <property type="nucleotide sequence ID" value="XM_016754315.1"/>
</dbReference>
<dbReference type="InterPro" id="IPR019716">
    <property type="entry name" value="Ribosomal_mL53"/>
</dbReference>
<evidence type="ECO:0000256" key="6">
    <source>
        <dbReference type="ARBA" id="ARBA00035180"/>
    </source>
</evidence>
<dbReference type="STRING" id="645134.A0A0L0HA19"/>
<evidence type="ECO:0000313" key="7">
    <source>
        <dbReference type="EMBL" id="KNC98405.1"/>
    </source>
</evidence>
<keyword evidence="3" id="KW-0689">Ribosomal protein</keyword>
<proteinExistence type="inferred from homology"/>
<dbReference type="SUPFAM" id="SSF52833">
    <property type="entry name" value="Thioredoxin-like"/>
    <property type="match status" value="1"/>
</dbReference>